<evidence type="ECO:0000313" key="3">
    <source>
        <dbReference type="EMBL" id="CAA7406952.1"/>
    </source>
</evidence>
<feature type="region of interest" description="Disordered" evidence="1">
    <location>
        <begin position="705"/>
        <end position="754"/>
    </location>
</feature>
<dbReference type="CDD" id="cd21538">
    <property type="entry name" value="SPOC_TFIIS"/>
    <property type="match status" value="1"/>
</dbReference>
<feature type="region of interest" description="Disordered" evidence="1">
    <location>
        <begin position="826"/>
        <end position="1052"/>
    </location>
</feature>
<dbReference type="GO" id="GO:0005634">
    <property type="term" value="C:nucleus"/>
    <property type="evidence" value="ECO:0007669"/>
    <property type="project" value="TreeGrafter"/>
</dbReference>
<evidence type="ECO:0000259" key="2">
    <source>
        <dbReference type="Pfam" id="PF07744"/>
    </source>
</evidence>
<gene>
    <name evidence="3" type="ORF">SI8410_13017630</name>
</gene>
<evidence type="ECO:0000256" key="1">
    <source>
        <dbReference type="SAM" id="MobiDB-lite"/>
    </source>
</evidence>
<dbReference type="AlphaFoldDB" id="A0A7I8LAZ4"/>
<proteinExistence type="predicted"/>
<feature type="region of interest" description="Disordered" evidence="1">
    <location>
        <begin position="577"/>
        <end position="622"/>
    </location>
</feature>
<feature type="compositionally biased region" description="Acidic residues" evidence="1">
    <location>
        <begin position="894"/>
        <end position="908"/>
    </location>
</feature>
<feature type="domain" description="Spen paralogue and orthologue SPOC C-terminal" evidence="2">
    <location>
        <begin position="430"/>
        <end position="575"/>
    </location>
</feature>
<dbReference type="PANTHER" id="PTHR11477:SF37">
    <property type="entry name" value="SPEN PARALOGUE AND ORTHOLOGUE SPOC C-TERMINAL DOMAIN-CONTAINING PROTEIN"/>
    <property type="match status" value="1"/>
</dbReference>
<dbReference type="GO" id="GO:0006351">
    <property type="term" value="P:DNA-templated transcription"/>
    <property type="evidence" value="ECO:0007669"/>
    <property type="project" value="TreeGrafter"/>
</dbReference>
<feature type="compositionally biased region" description="Polar residues" evidence="1">
    <location>
        <begin position="612"/>
        <end position="622"/>
    </location>
</feature>
<reference evidence="3" key="1">
    <citation type="submission" date="2020-02" db="EMBL/GenBank/DDBJ databases">
        <authorList>
            <person name="Scholz U."/>
            <person name="Mascher M."/>
            <person name="Fiebig A."/>
        </authorList>
    </citation>
    <scope>NUCLEOTIDE SEQUENCE</scope>
</reference>
<feature type="compositionally biased region" description="Polar residues" evidence="1">
    <location>
        <begin position="963"/>
        <end position="978"/>
    </location>
</feature>
<feature type="compositionally biased region" description="Low complexity" evidence="1">
    <location>
        <begin position="939"/>
        <end position="955"/>
    </location>
</feature>
<dbReference type="PANTHER" id="PTHR11477">
    <property type="entry name" value="TRANSCRIPTION FACTOR S-II ZINC FINGER DOMAIN-CONTAINING PROTEIN"/>
    <property type="match status" value="1"/>
</dbReference>
<dbReference type="Proteomes" id="UP000663760">
    <property type="component" value="Chromosome 13"/>
</dbReference>
<protein>
    <recommendedName>
        <fullName evidence="2">Spen paralogue and orthologue SPOC C-terminal domain-containing protein</fullName>
    </recommendedName>
</protein>
<organism evidence="3 4">
    <name type="scientific">Spirodela intermedia</name>
    <name type="common">Intermediate duckweed</name>
    <dbReference type="NCBI Taxonomy" id="51605"/>
    <lineage>
        <taxon>Eukaryota</taxon>
        <taxon>Viridiplantae</taxon>
        <taxon>Streptophyta</taxon>
        <taxon>Embryophyta</taxon>
        <taxon>Tracheophyta</taxon>
        <taxon>Spermatophyta</taxon>
        <taxon>Magnoliopsida</taxon>
        <taxon>Liliopsida</taxon>
        <taxon>Araceae</taxon>
        <taxon>Lemnoideae</taxon>
        <taxon>Spirodela</taxon>
    </lineage>
</organism>
<keyword evidence="4" id="KW-1185">Reference proteome</keyword>
<evidence type="ECO:0000313" key="4">
    <source>
        <dbReference type="Proteomes" id="UP000663760"/>
    </source>
</evidence>
<feature type="compositionally biased region" description="Basic residues" evidence="1">
    <location>
        <begin position="1041"/>
        <end position="1052"/>
    </location>
</feature>
<accession>A0A7I8LAZ4</accession>
<dbReference type="InterPro" id="IPR012921">
    <property type="entry name" value="SPOC_C"/>
</dbReference>
<feature type="compositionally biased region" description="Pro residues" evidence="1">
    <location>
        <begin position="921"/>
        <end position="938"/>
    </location>
</feature>
<name>A0A7I8LAZ4_SPIIN</name>
<sequence length="1052" mass="112632">MWNAGANNVNFRDQRSGYGLVGTELTSVQKIPSVDGSKAFLAESSGNRETSFHVGDKFSSDVSSVLKRNLSGNLQYGSEGIFSQQIFWAANAQGGNQGMHIVHNPQPEKTNIGWPQGVNGQYADPNNYSTGMQTKGIDFQGSGLSKVGFVSHVSGLSPVNVASVEDFSQPPVSHNFMHSLPNLSGQGRLLSYPGESAGAVGKVQPNFNSQDVMNPAAGDSVPPNLSSASQTNVPYESKMPSEFSQVGIGQTEMSVSESNLDGKNINGGVFYVGTATEPLKDGSSRDVGRFLNVSINPEQISVVTESNQVHGSYHYPKIDAQSLSSPWGNILGTSSNAKDLAKNGSAVSENYSDAYSKACEALLAYARMKRSANESLTSKKADGFDNGSGNVKDAALPEVTGTVDKPAGTCESQSSLGMEKSSVTAAPTITEALWDGTLQLNASTEVSAIAVFKSGEKLLEASWSKCVEVKGKVRLEAFEKFVQELPRSRNRALTVISIHWKAGTSESGLKGMKEVAKAYKQGQRVGYAQFSPGVDVYVCPRSDAIITILAKHGFFKGMGAIEEDQDSLIGCVIWRRNRPSSDPSSKNPEDQQPIESSSASAIASSADQGSSLANPTDSRPKQALSTLLKPSSMGNGAAAGAVLTNTIINNSNSSPLPPAVNISSLLPQLPPSAVQTDSQPSEGLRNFISSAVRLFMQDPAEYMKPPVSFEPPRQVLPGANKRLDGQPPSARPSDEDLPEFDFGNGPRAPPVSSHMLLSSSFGHSKDAAQVSGRFHHDFSKDTSVLSMVSELPSVRPVLQRDLHGPISGLMQSAAQQGVSVAHDAGILPRWDSNHPSNTSETDKWPSSMASRPFPVQKSPELMGPMGSSSAFGAENPGMQESKSYFVQRRPGWNDSDDDDDDDDDDDMPEWCPPGTEERQKLPPPPGRPPPLFPSPPPTSRSLASSSASMSSWAAMPLPPLPGQTPTYDQSQGVSQQDQRGILGQCPPDLYPKITPLQARPAARRPNQSDRRSPPEVPSRSRSKKQRRMSGWDVRPSEGKSSRRAHSKRRRGH</sequence>
<feature type="compositionally biased region" description="Low complexity" evidence="1">
    <location>
        <begin position="596"/>
        <end position="611"/>
    </location>
</feature>
<dbReference type="Pfam" id="PF07744">
    <property type="entry name" value="SPOC"/>
    <property type="match status" value="1"/>
</dbReference>
<dbReference type="OrthoDB" id="755236at2759"/>
<dbReference type="EMBL" id="LR746276">
    <property type="protein sequence ID" value="CAA7406952.1"/>
    <property type="molecule type" value="Genomic_DNA"/>
</dbReference>